<keyword evidence="3" id="KW-1185">Reference proteome</keyword>
<dbReference type="Gene3D" id="3.40.220.10">
    <property type="entry name" value="Leucine Aminopeptidase, subunit E, domain 1"/>
    <property type="match status" value="1"/>
</dbReference>
<dbReference type="SUPFAM" id="SSF52949">
    <property type="entry name" value="Macro domain-like"/>
    <property type="match status" value="1"/>
</dbReference>
<feature type="domain" description="Macro" evidence="1">
    <location>
        <begin position="19"/>
        <end position="62"/>
    </location>
</feature>
<protein>
    <submittedName>
        <fullName evidence="2">ADP-ribose glycohydrolase MACROD2</fullName>
    </submittedName>
</protein>
<dbReference type="Proteomes" id="UP001623348">
    <property type="component" value="Unassembled WGS sequence"/>
</dbReference>
<gene>
    <name evidence="2" type="ORF">GRJ2_001238500</name>
</gene>
<dbReference type="PANTHER" id="PTHR11106">
    <property type="entry name" value="GANGLIOSIDE INDUCED DIFFERENTIATION ASSOCIATED PROTEIN 2-RELATED"/>
    <property type="match status" value="1"/>
</dbReference>
<dbReference type="InterPro" id="IPR043472">
    <property type="entry name" value="Macro_dom-like"/>
</dbReference>
<dbReference type="EMBL" id="BAAFJT010000003">
    <property type="protein sequence ID" value="GAB0187732.1"/>
    <property type="molecule type" value="Genomic_DNA"/>
</dbReference>
<evidence type="ECO:0000313" key="2">
    <source>
        <dbReference type="EMBL" id="GAB0187732.1"/>
    </source>
</evidence>
<name>A0ABC9WTA3_GRUJA</name>
<accession>A0ABC9WTA3</accession>
<dbReference type="AlphaFoldDB" id="A0ABC9WTA3"/>
<organism evidence="2 3">
    <name type="scientific">Grus japonensis</name>
    <name type="common">Japanese crane</name>
    <name type="synonym">Red-crowned crane</name>
    <dbReference type="NCBI Taxonomy" id="30415"/>
    <lineage>
        <taxon>Eukaryota</taxon>
        <taxon>Metazoa</taxon>
        <taxon>Chordata</taxon>
        <taxon>Craniata</taxon>
        <taxon>Vertebrata</taxon>
        <taxon>Euteleostomi</taxon>
        <taxon>Archelosauria</taxon>
        <taxon>Archosauria</taxon>
        <taxon>Dinosauria</taxon>
        <taxon>Saurischia</taxon>
        <taxon>Theropoda</taxon>
        <taxon>Coelurosauria</taxon>
        <taxon>Aves</taxon>
        <taxon>Neognathae</taxon>
        <taxon>Neoaves</taxon>
        <taxon>Gruiformes</taxon>
        <taxon>Gruidae</taxon>
        <taxon>Grus</taxon>
    </lineage>
</organism>
<dbReference type="Pfam" id="PF01661">
    <property type="entry name" value="Macro"/>
    <property type="match status" value="1"/>
</dbReference>
<comment type="caution">
    <text evidence="2">The sequence shown here is derived from an EMBL/GenBank/DDBJ whole genome shotgun (WGS) entry which is preliminary data.</text>
</comment>
<dbReference type="PANTHER" id="PTHR11106:SF104">
    <property type="entry name" value="ADP-RIBOSE GLYCOHYDROLASE MACROD2"/>
    <property type="match status" value="1"/>
</dbReference>
<evidence type="ECO:0000313" key="3">
    <source>
        <dbReference type="Proteomes" id="UP001623348"/>
    </source>
</evidence>
<dbReference type="InterPro" id="IPR002589">
    <property type="entry name" value="Macro_dom"/>
</dbReference>
<evidence type="ECO:0000259" key="1">
    <source>
        <dbReference type="Pfam" id="PF01661"/>
    </source>
</evidence>
<proteinExistence type="predicted"/>
<sequence>MPSAQALYCPNLAVLPYSYTVDGCIHRAAGPCLVAECRNLSGCETGQAKITCGYDLPAKYSLIVNTLRAKEIKVMYCVFSCYVETDRQLL</sequence>
<reference evidence="2 3" key="1">
    <citation type="submission" date="2024-06" db="EMBL/GenBank/DDBJ databases">
        <title>The draft genome of Grus japonensis, version 3.</title>
        <authorList>
            <person name="Nabeshima K."/>
            <person name="Suzuki S."/>
            <person name="Onuma M."/>
        </authorList>
    </citation>
    <scope>NUCLEOTIDE SEQUENCE [LARGE SCALE GENOMIC DNA]</scope>
    <source>
        <strain evidence="2 3">451A</strain>
    </source>
</reference>